<dbReference type="Proteomes" id="UP000054075">
    <property type="component" value="Unassembled WGS sequence"/>
</dbReference>
<gene>
    <name evidence="2" type="ORF">RICGR_1187</name>
</gene>
<dbReference type="InterPro" id="IPR019288">
    <property type="entry name" value="3'-5'_exonuclease_PolB-like"/>
</dbReference>
<dbReference type="eggNOG" id="COG3298">
    <property type="taxonomic scope" value="Bacteria"/>
</dbReference>
<reference evidence="2" key="2">
    <citation type="submission" date="2007-10" db="EMBL/GenBank/DDBJ databases">
        <authorList>
            <person name="Myers G.S."/>
        </authorList>
    </citation>
    <scope>NUCLEOTIDE SEQUENCE [LARGE SCALE GENOMIC DNA]</scope>
</reference>
<accession>A8PP29</accession>
<dbReference type="STRING" id="59196.RICGR_1187"/>
<dbReference type="EMBL" id="AAQJ02000001">
    <property type="protein sequence ID" value="EDP45705.1"/>
    <property type="molecule type" value="Genomic_DNA"/>
</dbReference>
<evidence type="ECO:0000313" key="2">
    <source>
        <dbReference type="EMBL" id="EDP45705.1"/>
    </source>
</evidence>
<dbReference type="AlphaFoldDB" id="A8PP29"/>
<organism evidence="2 3">
    <name type="scientific">Rickettsiella grylli</name>
    <dbReference type="NCBI Taxonomy" id="59196"/>
    <lineage>
        <taxon>Bacteria</taxon>
        <taxon>Pseudomonadati</taxon>
        <taxon>Pseudomonadota</taxon>
        <taxon>Gammaproteobacteria</taxon>
        <taxon>Legionellales</taxon>
        <taxon>Coxiellaceae</taxon>
        <taxon>Rickettsiella</taxon>
    </lineage>
</organism>
<feature type="domain" description="Predicted 3'-5' exonuclease PolB-like" evidence="1">
    <location>
        <begin position="63"/>
        <end position="271"/>
    </location>
</feature>
<dbReference type="Pfam" id="PF10108">
    <property type="entry name" value="DNA_pol_B_exo2"/>
    <property type="match status" value="1"/>
</dbReference>
<name>A8PP29_9COXI</name>
<keyword evidence="3" id="KW-1185">Reference proteome</keyword>
<dbReference type="SUPFAM" id="SSF53098">
    <property type="entry name" value="Ribonuclease H-like"/>
    <property type="match status" value="1"/>
</dbReference>
<dbReference type="InterPro" id="IPR036397">
    <property type="entry name" value="RNaseH_sf"/>
</dbReference>
<dbReference type="Gene3D" id="3.30.420.10">
    <property type="entry name" value="Ribonuclease H-like superfamily/Ribonuclease H"/>
    <property type="match status" value="1"/>
</dbReference>
<dbReference type="InterPro" id="IPR012337">
    <property type="entry name" value="RNaseH-like_sf"/>
</dbReference>
<reference evidence="2" key="1">
    <citation type="submission" date="2006-04" db="EMBL/GenBank/DDBJ databases">
        <authorList>
            <person name="Seshadri R."/>
            <person name="Federici B.A."/>
        </authorList>
    </citation>
    <scope>NUCLEOTIDE SEQUENCE [LARGE SCALE GENOMIC DNA]</scope>
</reference>
<evidence type="ECO:0000313" key="3">
    <source>
        <dbReference type="Proteomes" id="UP000054075"/>
    </source>
</evidence>
<proteinExistence type="predicted"/>
<evidence type="ECO:0000259" key="1">
    <source>
        <dbReference type="Pfam" id="PF10108"/>
    </source>
</evidence>
<protein>
    <recommendedName>
        <fullName evidence="1">Predicted 3'-5' exonuclease PolB-like domain-containing protein</fullName>
    </recommendedName>
</protein>
<comment type="caution">
    <text evidence="2">The sequence shown here is derived from an EMBL/GenBank/DDBJ whole genome shotgun (WGS) entry which is preliminary data.</text>
</comment>
<dbReference type="GO" id="GO:0003676">
    <property type="term" value="F:nucleic acid binding"/>
    <property type="evidence" value="ECO:0007669"/>
    <property type="project" value="InterPro"/>
</dbReference>
<sequence>MNDSRCLSFFNRPDFMNTFVFDIETVPDTKNGRILYHLENEPCDQKVAEIMHAKRQEKTGNSGFLPYHLQRIVSISVALRTQNQFKIGSLGNLNSDEATLIETFFNCIEKYLPILISWNGGGFDLPILHYRALLYGISSPSYWNIGNEDAHFRWNNYLSRYHYRHMDLMDILAAYQSRASAPLQDIAILLGLPGKLGMDGSQVWDYFLNGKLEAIRNYCETDVLNTYLIYLRFELIRGNYSLETYQKECAYIYETLAQESKPHFKQFLNAWNI</sequence>
<dbReference type="CDD" id="cd05782">
    <property type="entry name" value="DNA_polB_like1_exo"/>
    <property type="match status" value="1"/>
</dbReference>